<comment type="caution">
    <text evidence="3">The sequence shown here is derived from an EMBL/GenBank/DDBJ whole genome shotgun (WGS) entry which is preliminary data.</text>
</comment>
<name>A0AAW0AMG8_9AGAR</name>
<dbReference type="Gene3D" id="1.20.1280.50">
    <property type="match status" value="1"/>
</dbReference>
<dbReference type="SUPFAM" id="SSF81383">
    <property type="entry name" value="F-box domain"/>
    <property type="match status" value="1"/>
</dbReference>
<organism evidence="3 4">
    <name type="scientific">Favolaschia claudopus</name>
    <dbReference type="NCBI Taxonomy" id="2862362"/>
    <lineage>
        <taxon>Eukaryota</taxon>
        <taxon>Fungi</taxon>
        <taxon>Dikarya</taxon>
        <taxon>Basidiomycota</taxon>
        <taxon>Agaricomycotina</taxon>
        <taxon>Agaricomycetes</taxon>
        <taxon>Agaricomycetidae</taxon>
        <taxon>Agaricales</taxon>
        <taxon>Marasmiineae</taxon>
        <taxon>Mycenaceae</taxon>
        <taxon>Favolaschia</taxon>
    </lineage>
</organism>
<evidence type="ECO:0000313" key="4">
    <source>
        <dbReference type="Proteomes" id="UP001362999"/>
    </source>
</evidence>
<gene>
    <name evidence="3" type="ORF">R3P38DRAFT_2720240</name>
</gene>
<proteinExistence type="predicted"/>
<evidence type="ECO:0000313" key="3">
    <source>
        <dbReference type="EMBL" id="KAK7014289.1"/>
    </source>
</evidence>
<feature type="domain" description="F-box" evidence="2">
    <location>
        <begin position="55"/>
        <end position="110"/>
    </location>
</feature>
<keyword evidence="4" id="KW-1185">Reference proteome</keyword>
<protein>
    <submittedName>
        <fullName evidence="3">F-box domain-containing protein</fullName>
    </submittedName>
</protein>
<dbReference type="Pfam" id="PF12937">
    <property type="entry name" value="F-box-like"/>
    <property type="match status" value="1"/>
</dbReference>
<evidence type="ECO:0000256" key="1">
    <source>
        <dbReference type="SAM" id="Coils"/>
    </source>
</evidence>
<sequence length="365" mass="41528">MLDFLEVDRTFLADNEAQILDLEAQISALQRSLSLLRAAQIPARERLYSYKYPVLTLPNEIIIEIFLWFLATYRGPPPLSGAQSPTCLGQVCRRWRDIALAIPALWRVIDMTPRDESLPGVKRTLHLACLWAERALHHPLSVYLKEHDSLLPIFMTNLPHRDRWEHLTLNLRTAVSQVLDSLPALKSLDLTIRNPVLGSQPFIVQHSPLLRAVVLNDFDSLHVTLPWSQLTSLTLLYLNSRDCMRILRQSPHLMHCTLRLLGGNVLQPGNDNAHGTVLPRLESLTFHTRSDPDAHFFEQLVTPALRHLQISERFFPRNQKPVDFLKSSLSKSGCQLHELKIIGKPSAADAYRKAFPTISTISTTY</sequence>
<dbReference type="AlphaFoldDB" id="A0AAW0AMG8"/>
<feature type="coiled-coil region" evidence="1">
    <location>
        <begin position="12"/>
        <end position="39"/>
    </location>
</feature>
<accession>A0AAW0AMG8</accession>
<dbReference type="EMBL" id="JAWWNJ010000057">
    <property type="protein sequence ID" value="KAK7014289.1"/>
    <property type="molecule type" value="Genomic_DNA"/>
</dbReference>
<keyword evidence="1" id="KW-0175">Coiled coil</keyword>
<dbReference type="InterPro" id="IPR001810">
    <property type="entry name" value="F-box_dom"/>
</dbReference>
<reference evidence="3 4" key="1">
    <citation type="journal article" date="2024" name="J Genomics">
        <title>Draft genome sequencing and assembly of Favolaschia claudopus CIRM-BRFM 2984 isolated from oak limbs.</title>
        <authorList>
            <person name="Navarro D."/>
            <person name="Drula E."/>
            <person name="Chaduli D."/>
            <person name="Cazenave R."/>
            <person name="Ahrendt S."/>
            <person name="Wang J."/>
            <person name="Lipzen A."/>
            <person name="Daum C."/>
            <person name="Barry K."/>
            <person name="Grigoriev I.V."/>
            <person name="Favel A."/>
            <person name="Rosso M.N."/>
            <person name="Martin F."/>
        </authorList>
    </citation>
    <scope>NUCLEOTIDE SEQUENCE [LARGE SCALE GENOMIC DNA]</scope>
    <source>
        <strain evidence="3 4">CIRM-BRFM 2984</strain>
    </source>
</reference>
<evidence type="ECO:0000259" key="2">
    <source>
        <dbReference type="Pfam" id="PF12937"/>
    </source>
</evidence>
<dbReference type="Proteomes" id="UP001362999">
    <property type="component" value="Unassembled WGS sequence"/>
</dbReference>
<dbReference type="InterPro" id="IPR036047">
    <property type="entry name" value="F-box-like_dom_sf"/>
</dbReference>